<evidence type="ECO:0000313" key="1">
    <source>
        <dbReference type="EMBL" id="KAI9464766.1"/>
    </source>
</evidence>
<proteinExistence type="predicted"/>
<sequence length="662" mass="73667">MPTSTKKRPAARPSNRLPKRQRVTLSNLKASKSIAAEHTGDSGTSDNSASEEVEEEEEDNDDDEQSIVPNKGLSGDNTPLLCFNPLITCCISVTKNAHVAQRVLTQQRRAAKPHSTLLADAKRAWSLARQKTISKEERASHIASLMDIVRGKIQDIVFKHDASRIVQTIVKWGKGAQRDEVAAELRGRFKELVENKYSKFLVAKLARFCPSHRLSMIMEFRSHVVRLLLHREASQVIADIYELHANATERAILLRDFYGREAALLPLPQKITKDEQGVFLQGASEEQRKRILTSLRENLELMINKSDKGPLRHVIVHRAFWEYLSEIAQISDDREREKMYYAIFESCKDLLAEMVHTKHGSRVVREFLARGTAKDRKHIVKVLKPYITTMAQDEDAQYVLFTAFDVIDDTKLIAKSILPSITLNAKLLQASAAGRRTLLYMLLPRDRRYYTPSMIARICETDSLRVHTSKKSGDVRIAEICSAASSDLVSWVVRDGAEVSRETGGSLVITEIMLEAHGDKEAAMEALLSPLSAPYPSNGDPHPIDLPHTSRLYKILLQGGHFSQVTNAVVTRPHYKPSTFATAFLRYVKPVHIVAMARDGGAFVIAALLERVAVDGTPEERAGLEECLSGLKGDEGGSIRGRGWAALSEGLGALESRGGDVT</sequence>
<accession>A0ACC0U599</accession>
<organism evidence="1 2">
    <name type="scientific">Russula earlei</name>
    <dbReference type="NCBI Taxonomy" id="71964"/>
    <lineage>
        <taxon>Eukaryota</taxon>
        <taxon>Fungi</taxon>
        <taxon>Dikarya</taxon>
        <taxon>Basidiomycota</taxon>
        <taxon>Agaricomycotina</taxon>
        <taxon>Agaricomycetes</taxon>
        <taxon>Russulales</taxon>
        <taxon>Russulaceae</taxon>
        <taxon>Russula</taxon>
    </lineage>
</organism>
<dbReference type="EMBL" id="JAGFNK010000148">
    <property type="protein sequence ID" value="KAI9464766.1"/>
    <property type="molecule type" value="Genomic_DNA"/>
</dbReference>
<gene>
    <name evidence="1" type="ORF">F5148DRAFT_982153</name>
</gene>
<evidence type="ECO:0000313" key="2">
    <source>
        <dbReference type="Proteomes" id="UP001207468"/>
    </source>
</evidence>
<name>A0ACC0U599_9AGAM</name>
<dbReference type="Proteomes" id="UP001207468">
    <property type="component" value="Unassembled WGS sequence"/>
</dbReference>
<keyword evidence="2" id="KW-1185">Reference proteome</keyword>
<reference evidence="1" key="1">
    <citation type="submission" date="2021-03" db="EMBL/GenBank/DDBJ databases">
        <title>Evolutionary priming and transition to the ectomycorrhizal habit in an iconic lineage of mushroom-forming fungi: is preadaptation a requirement?</title>
        <authorList>
            <consortium name="DOE Joint Genome Institute"/>
            <person name="Looney B.P."/>
            <person name="Miyauchi S."/>
            <person name="Morin E."/>
            <person name="Drula E."/>
            <person name="Courty P.E."/>
            <person name="Chicoki N."/>
            <person name="Fauchery L."/>
            <person name="Kohler A."/>
            <person name="Kuo A."/>
            <person name="LaButti K."/>
            <person name="Pangilinan J."/>
            <person name="Lipzen A."/>
            <person name="Riley R."/>
            <person name="Andreopoulos W."/>
            <person name="He G."/>
            <person name="Johnson J."/>
            <person name="Barry K.W."/>
            <person name="Grigoriev I.V."/>
            <person name="Nagy L."/>
            <person name="Hibbett D."/>
            <person name="Henrissat B."/>
            <person name="Matheny P.B."/>
            <person name="Labbe J."/>
            <person name="Martin A.F."/>
        </authorList>
    </citation>
    <scope>NUCLEOTIDE SEQUENCE</scope>
    <source>
        <strain evidence="1">BPL698</strain>
    </source>
</reference>
<comment type="caution">
    <text evidence="1">The sequence shown here is derived from an EMBL/GenBank/DDBJ whole genome shotgun (WGS) entry which is preliminary data.</text>
</comment>
<protein>
    <submittedName>
        <fullName evidence="1">Armadillo-type protein</fullName>
    </submittedName>
</protein>